<evidence type="ECO:0000259" key="2">
    <source>
        <dbReference type="Pfam" id="PF11790"/>
    </source>
</evidence>
<dbReference type="GO" id="GO:0016787">
    <property type="term" value="F:hydrolase activity"/>
    <property type="evidence" value="ECO:0007669"/>
    <property type="project" value="UniProtKB-KW"/>
</dbReference>
<keyword evidence="3" id="KW-0378">Hydrolase</keyword>
<comment type="caution">
    <text evidence="3">The sequence shown here is derived from an EMBL/GenBank/DDBJ whole genome shotgun (WGS) entry which is preliminary data.</text>
</comment>
<feature type="chain" id="PRO_5040377048" evidence="1">
    <location>
        <begin position="21"/>
        <end position="323"/>
    </location>
</feature>
<dbReference type="InterPro" id="IPR017853">
    <property type="entry name" value="GH"/>
</dbReference>
<evidence type="ECO:0000313" key="3">
    <source>
        <dbReference type="EMBL" id="KAF9529084.1"/>
    </source>
</evidence>
<feature type="domain" description="Asl1-like glycosyl hydrolase catalytic" evidence="2">
    <location>
        <begin position="40"/>
        <end position="280"/>
    </location>
</feature>
<dbReference type="PANTHER" id="PTHR34154:SF3">
    <property type="entry name" value="ALKALI-SENSITIVE LINKAGE PROTEIN 1"/>
    <property type="match status" value="1"/>
</dbReference>
<dbReference type="GO" id="GO:0009277">
    <property type="term" value="C:fungal-type cell wall"/>
    <property type="evidence" value="ECO:0007669"/>
    <property type="project" value="TreeGrafter"/>
</dbReference>
<protein>
    <submittedName>
        <fullName evidence="3">Glycosyl hydrolase catalytic core-domain-containing protein</fullName>
    </submittedName>
</protein>
<name>A0A9P6JQT9_9AGAR</name>
<evidence type="ECO:0000313" key="4">
    <source>
        <dbReference type="Proteomes" id="UP000807306"/>
    </source>
</evidence>
<dbReference type="Gene3D" id="3.20.20.80">
    <property type="entry name" value="Glycosidases"/>
    <property type="match status" value="1"/>
</dbReference>
<sequence length="323" mass="36111">MDFIRFVFVSIMITILSVESGAIPASSMNKRAVTNSSKAGLGWPNADSVDIKQYQNLGKISWYYTWSVWPIQQKTNFEFVPMLWGPKTVKEFQEKINTTLQNATPNITAVLGMNEPEQPGQSNMTVTEAVDMWKANMEPLRPQYNVRLGSPVVSSGPAGKIWIGDFLKACNTSCSVDFIALHWYGTDANAFIAYLWDFYYAFNKTIWVTEWACHDFVNLKNQCSETQVIDFLNKTQSFMDNSTFVERYAWYGAMEDTTDVNGYNAIMDKKGKINSLGLQYGGDATSIKNGTSVSLSSGLTIGDVSPLTVMLFTGFISLSLVFL</sequence>
<organism evidence="3 4">
    <name type="scientific">Crepidotus variabilis</name>
    <dbReference type="NCBI Taxonomy" id="179855"/>
    <lineage>
        <taxon>Eukaryota</taxon>
        <taxon>Fungi</taxon>
        <taxon>Dikarya</taxon>
        <taxon>Basidiomycota</taxon>
        <taxon>Agaricomycotina</taxon>
        <taxon>Agaricomycetes</taxon>
        <taxon>Agaricomycetidae</taxon>
        <taxon>Agaricales</taxon>
        <taxon>Agaricineae</taxon>
        <taxon>Crepidotaceae</taxon>
        <taxon>Crepidotus</taxon>
    </lineage>
</organism>
<accession>A0A9P6JQT9</accession>
<dbReference type="OrthoDB" id="5959761at2759"/>
<dbReference type="SUPFAM" id="SSF51445">
    <property type="entry name" value="(Trans)glycosidases"/>
    <property type="match status" value="1"/>
</dbReference>
<reference evidence="3" key="1">
    <citation type="submission" date="2020-11" db="EMBL/GenBank/DDBJ databases">
        <authorList>
            <consortium name="DOE Joint Genome Institute"/>
            <person name="Ahrendt S."/>
            <person name="Riley R."/>
            <person name="Andreopoulos W."/>
            <person name="Labutti K."/>
            <person name="Pangilinan J."/>
            <person name="Ruiz-Duenas F.J."/>
            <person name="Barrasa J.M."/>
            <person name="Sanchez-Garcia M."/>
            <person name="Camarero S."/>
            <person name="Miyauchi S."/>
            <person name="Serrano A."/>
            <person name="Linde D."/>
            <person name="Babiker R."/>
            <person name="Drula E."/>
            <person name="Ayuso-Fernandez I."/>
            <person name="Pacheco R."/>
            <person name="Padilla G."/>
            <person name="Ferreira P."/>
            <person name="Barriuso J."/>
            <person name="Kellner H."/>
            <person name="Castanera R."/>
            <person name="Alfaro M."/>
            <person name="Ramirez L."/>
            <person name="Pisabarro A.G."/>
            <person name="Kuo A."/>
            <person name="Tritt A."/>
            <person name="Lipzen A."/>
            <person name="He G."/>
            <person name="Yan M."/>
            <person name="Ng V."/>
            <person name="Cullen D."/>
            <person name="Martin F."/>
            <person name="Rosso M.-N."/>
            <person name="Henrissat B."/>
            <person name="Hibbett D."/>
            <person name="Martinez A.T."/>
            <person name="Grigoriev I.V."/>
        </authorList>
    </citation>
    <scope>NUCLEOTIDE SEQUENCE</scope>
    <source>
        <strain evidence="3">CBS 506.95</strain>
    </source>
</reference>
<gene>
    <name evidence="3" type="ORF">CPB83DRAFT_883071</name>
</gene>
<keyword evidence="1" id="KW-0732">Signal</keyword>
<dbReference type="EMBL" id="MU157848">
    <property type="protein sequence ID" value="KAF9529084.1"/>
    <property type="molecule type" value="Genomic_DNA"/>
</dbReference>
<dbReference type="GO" id="GO:0071966">
    <property type="term" value="P:fungal-type cell wall polysaccharide metabolic process"/>
    <property type="evidence" value="ECO:0007669"/>
    <property type="project" value="TreeGrafter"/>
</dbReference>
<evidence type="ECO:0000256" key="1">
    <source>
        <dbReference type="SAM" id="SignalP"/>
    </source>
</evidence>
<dbReference type="Pfam" id="PF11790">
    <property type="entry name" value="Glyco_hydro_cc"/>
    <property type="match status" value="1"/>
</dbReference>
<dbReference type="InterPro" id="IPR024655">
    <property type="entry name" value="Asl1_glyco_hydro_catalytic"/>
</dbReference>
<dbReference type="AlphaFoldDB" id="A0A9P6JQT9"/>
<proteinExistence type="predicted"/>
<feature type="signal peptide" evidence="1">
    <location>
        <begin position="1"/>
        <end position="20"/>
    </location>
</feature>
<keyword evidence="4" id="KW-1185">Reference proteome</keyword>
<dbReference type="Proteomes" id="UP000807306">
    <property type="component" value="Unassembled WGS sequence"/>
</dbReference>
<dbReference type="PANTHER" id="PTHR34154">
    <property type="entry name" value="ALKALI-SENSITIVE LINKAGE PROTEIN 1"/>
    <property type="match status" value="1"/>
</dbReference>
<dbReference type="InterPro" id="IPR053183">
    <property type="entry name" value="ASL1"/>
</dbReference>